<keyword evidence="1" id="KW-1133">Transmembrane helix</keyword>
<evidence type="ECO:0000256" key="1">
    <source>
        <dbReference type="SAM" id="Phobius"/>
    </source>
</evidence>
<protein>
    <submittedName>
        <fullName evidence="2">Uncharacterized protein</fullName>
    </submittedName>
</protein>
<name>A0ABV0R3L9_9TELE</name>
<gene>
    <name evidence="2" type="ORF">XENOCAPTIV_028511</name>
</gene>
<dbReference type="Proteomes" id="UP001434883">
    <property type="component" value="Unassembled WGS sequence"/>
</dbReference>
<feature type="transmembrane region" description="Helical" evidence="1">
    <location>
        <begin position="20"/>
        <end position="44"/>
    </location>
</feature>
<keyword evidence="3" id="KW-1185">Reference proteome</keyword>
<sequence length="117" mass="12973">AADVSPTQRPTVDPEPEGPGWIFLYVLLGLTAAAAAALMVKLLFSYCFRKHHNVSNFISEVEKNHQGPLGRCWTDGFLLDSRTSWCPEEVLVDSVPARCPGPVLQNKPRSLVLHYRA</sequence>
<evidence type="ECO:0000313" key="3">
    <source>
        <dbReference type="Proteomes" id="UP001434883"/>
    </source>
</evidence>
<dbReference type="EMBL" id="JAHRIN010033029">
    <property type="protein sequence ID" value="MEQ2202228.1"/>
    <property type="molecule type" value="Genomic_DNA"/>
</dbReference>
<feature type="non-terminal residue" evidence="2">
    <location>
        <position position="1"/>
    </location>
</feature>
<comment type="caution">
    <text evidence="2">The sequence shown here is derived from an EMBL/GenBank/DDBJ whole genome shotgun (WGS) entry which is preliminary data.</text>
</comment>
<keyword evidence="1" id="KW-0812">Transmembrane</keyword>
<reference evidence="2 3" key="1">
    <citation type="submission" date="2021-06" db="EMBL/GenBank/DDBJ databases">
        <authorList>
            <person name="Palmer J.M."/>
        </authorList>
    </citation>
    <scope>NUCLEOTIDE SEQUENCE [LARGE SCALE GENOMIC DNA]</scope>
    <source>
        <strain evidence="2 3">XC_2019</strain>
        <tissue evidence="2">Muscle</tissue>
    </source>
</reference>
<organism evidence="2 3">
    <name type="scientific">Xenoophorus captivus</name>
    <dbReference type="NCBI Taxonomy" id="1517983"/>
    <lineage>
        <taxon>Eukaryota</taxon>
        <taxon>Metazoa</taxon>
        <taxon>Chordata</taxon>
        <taxon>Craniata</taxon>
        <taxon>Vertebrata</taxon>
        <taxon>Euteleostomi</taxon>
        <taxon>Actinopterygii</taxon>
        <taxon>Neopterygii</taxon>
        <taxon>Teleostei</taxon>
        <taxon>Neoteleostei</taxon>
        <taxon>Acanthomorphata</taxon>
        <taxon>Ovalentaria</taxon>
        <taxon>Atherinomorphae</taxon>
        <taxon>Cyprinodontiformes</taxon>
        <taxon>Goodeidae</taxon>
        <taxon>Xenoophorus</taxon>
    </lineage>
</organism>
<proteinExistence type="predicted"/>
<keyword evidence="1" id="KW-0472">Membrane</keyword>
<evidence type="ECO:0000313" key="2">
    <source>
        <dbReference type="EMBL" id="MEQ2202228.1"/>
    </source>
</evidence>
<accession>A0ABV0R3L9</accession>